<feature type="domain" description="Protein kinase" evidence="2">
    <location>
        <begin position="341"/>
        <end position="780"/>
    </location>
</feature>
<feature type="region of interest" description="Disordered" evidence="1">
    <location>
        <begin position="17"/>
        <end position="76"/>
    </location>
</feature>
<dbReference type="PANTHER" id="PTHR44305">
    <property type="entry name" value="SI:DKEY-192D15.2-RELATED"/>
    <property type="match status" value="1"/>
</dbReference>
<dbReference type="GO" id="GO:0004672">
    <property type="term" value="F:protein kinase activity"/>
    <property type="evidence" value="ECO:0007669"/>
    <property type="project" value="InterPro"/>
</dbReference>
<dbReference type="Pfam" id="PF00069">
    <property type="entry name" value="Pkinase"/>
    <property type="match status" value="1"/>
</dbReference>
<keyword evidence="3" id="KW-0808">Transferase</keyword>
<dbReference type="InterPro" id="IPR011009">
    <property type="entry name" value="Kinase-like_dom_sf"/>
</dbReference>
<protein>
    <submittedName>
        <fullName evidence="3">Glycogen synthase kinase</fullName>
    </submittedName>
</protein>
<evidence type="ECO:0000259" key="2">
    <source>
        <dbReference type="PROSITE" id="PS50011"/>
    </source>
</evidence>
<dbReference type="PANTHER" id="PTHR44305:SF24">
    <property type="entry name" value="TYROSINE-PROTEIN KINASE C03B1.5-RELATED"/>
    <property type="match status" value="1"/>
</dbReference>
<feature type="compositionally biased region" description="Polar residues" evidence="1">
    <location>
        <begin position="107"/>
        <end position="131"/>
    </location>
</feature>
<feature type="region of interest" description="Disordered" evidence="1">
    <location>
        <begin position="162"/>
        <end position="185"/>
    </location>
</feature>
<evidence type="ECO:0000313" key="4">
    <source>
        <dbReference type="Proteomes" id="UP001221413"/>
    </source>
</evidence>
<feature type="compositionally biased region" description="Low complexity" evidence="1">
    <location>
        <begin position="869"/>
        <end position="887"/>
    </location>
</feature>
<feature type="region of interest" description="Disordered" evidence="1">
    <location>
        <begin position="695"/>
        <end position="720"/>
    </location>
</feature>
<reference evidence="3" key="1">
    <citation type="submission" date="2023-01" db="EMBL/GenBank/DDBJ databases">
        <title>The chitinases involved in constricting ring structure development in the nematode-trapping fungus Drechslerella dactyloides.</title>
        <authorList>
            <person name="Wang R."/>
            <person name="Zhang L."/>
            <person name="Tang P."/>
            <person name="Li S."/>
            <person name="Liang L."/>
        </authorList>
    </citation>
    <scope>NUCLEOTIDE SEQUENCE</scope>
    <source>
        <strain evidence="3">YMF1.00031</strain>
    </source>
</reference>
<dbReference type="GO" id="GO:0005524">
    <property type="term" value="F:ATP binding"/>
    <property type="evidence" value="ECO:0007669"/>
    <property type="project" value="InterPro"/>
</dbReference>
<dbReference type="InterPro" id="IPR053083">
    <property type="entry name" value="TF_kinase-domain_protein"/>
</dbReference>
<name>A0AAD6J3V9_DREDA</name>
<dbReference type="PROSITE" id="PS50011">
    <property type="entry name" value="PROTEIN_KINASE_DOM"/>
    <property type="match status" value="1"/>
</dbReference>
<dbReference type="InterPro" id="IPR000719">
    <property type="entry name" value="Prot_kinase_dom"/>
</dbReference>
<dbReference type="SMART" id="SM00220">
    <property type="entry name" value="S_TKc"/>
    <property type="match status" value="1"/>
</dbReference>
<dbReference type="AlphaFoldDB" id="A0AAD6J3V9"/>
<organism evidence="3 4">
    <name type="scientific">Drechslerella dactyloides</name>
    <name type="common">Nematode-trapping fungus</name>
    <name type="synonym">Arthrobotrys dactyloides</name>
    <dbReference type="NCBI Taxonomy" id="74499"/>
    <lineage>
        <taxon>Eukaryota</taxon>
        <taxon>Fungi</taxon>
        <taxon>Dikarya</taxon>
        <taxon>Ascomycota</taxon>
        <taxon>Pezizomycotina</taxon>
        <taxon>Orbiliomycetes</taxon>
        <taxon>Orbiliales</taxon>
        <taxon>Orbiliaceae</taxon>
        <taxon>Drechslerella</taxon>
    </lineage>
</organism>
<keyword evidence="4" id="KW-1185">Reference proteome</keyword>
<proteinExistence type="predicted"/>
<evidence type="ECO:0000256" key="1">
    <source>
        <dbReference type="SAM" id="MobiDB-lite"/>
    </source>
</evidence>
<sequence>MRFEFYDPVLSFELKPAAAASTRMPRGAAAPRPPKEQVFFSSRSGHVKTKKAKVPVEKPAEKDNDQASETSSKRRISTIASLRTMKNMALPHSKAHLPAPQRERAGSNGSTTVWGSMSTTGGPLGSMSTTGGHLHAGPAGINPYAAHSEASIPLAATVSSSTFSSSIRPDSSDLPRPSHQSDIRPDLLRRNLESRMSHSSTTSSRSHDSAFTTCSTISEAPDSKFWDDTRVASTVTKTFIEESLKTSKPTAAEPFIQKLDQPVAFGDGLTETTYVEWIKSRAPKLFLTLVEIGVPEHIFTLTDDSWADDDLPVTMESVPRLKLNSVPDPALDKRFHKVQYTYLLRFLYPGGHIDYEEFETIPLEIVHNCSTLFSQPSDHVQCPRRPNILFLRKKFPLVDKDGTSLLDDFLDEIESFRTVSHRHIVELWASYTFKGHGYLLLTPATNFTLRSFLNHPPAEFSKLTEDTRRFKLLDWMRCLSDALAYLYDQGIPHGDIRPRSIAIDGRTGEMYFSDVGSQRRLNFNKSFTANDNERYEYSAPELFQRVAHFNISQAPTALHFDGGRTGRRAPNPVHREPLDGKKVTVVVPPTGADGVEPAHRLSLTAENAPPPPPAPVVHGHHRHDSMQSNASSHASERPPSPHQRTFTASAKGVSTGAVQVAEWVCRPAAKSDVFSLGCIMLDMLTFHSHKKKLSSFPSARSRHNRAAGSRGGGQPDSSFHANIPETIEWIKDLKKEAVKRDDDAVAAVLMLISRMLQKDPVDRPTPREVGDKLLGIMSFVKKPHCDQFIEWTTDSISFSNWSSWDDPHEYSSQSPDSSQHSHEKIAGHGSDLTQPYNLPHHMRNLSFETFGHGSSSQLDRARENSEATQSSQSSLQSQWGSSSSAGSHLIASRAGLTPSQYV</sequence>
<dbReference type="EMBL" id="JAQGDS010000001">
    <property type="protein sequence ID" value="KAJ6263943.1"/>
    <property type="molecule type" value="Genomic_DNA"/>
</dbReference>
<dbReference type="Proteomes" id="UP001221413">
    <property type="component" value="Unassembled WGS sequence"/>
</dbReference>
<dbReference type="SUPFAM" id="SSF56112">
    <property type="entry name" value="Protein kinase-like (PK-like)"/>
    <property type="match status" value="2"/>
</dbReference>
<feature type="region of interest" description="Disordered" evidence="1">
    <location>
        <begin position="603"/>
        <end position="650"/>
    </location>
</feature>
<feature type="region of interest" description="Disordered" evidence="1">
    <location>
        <begin position="557"/>
        <end position="577"/>
    </location>
</feature>
<feature type="compositionally biased region" description="Low complexity" evidence="1">
    <location>
        <begin position="162"/>
        <end position="178"/>
    </location>
</feature>
<feature type="region of interest" description="Disordered" evidence="1">
    <location>
        <begin position="807"/>
        <end position="902"/>
    </location>
</feature>
<accession>A0AAD6J3V9</accession>
<feature type="compositionally biased region" description="Basic and acidic residues" evidence="1">
    <location>
        <begin position="54"/>
        <end position="65"/>
    </location>
</feature>
<dbReference type="Gene3D" id="1.10.510.10">
    <property type="entry name" value="Transferase(Phosphotransferase) domain 1"/>
    <property type="match status" value="2"/>
</dbReference>
<feature type="region of interest" description="Disordered" evidence="1">
    <location>
        <begin position="92"/>
        <end position="134"/>
    </location>
</feature>
<keyword evidence="3" id="KW-0418">Kinase</keyword>
<evidence type="ECO:0000313" key="3">
    <source>
        <dbReference type="EMBL" id="KAJ6263943.1"/>
    </source>
</evidence>
<comment type="caution">
    <text evidence="3">The sequence shown here is derived from an EMBL/GenBank/DDBJ whole genome shotgun (WGS) entry which is preliminary data.</text>
</comment>
<gene>
    <name evidence="3" type="ORF">Dda_0080</name>
</gene>